<gene>
    <name evidence="3" type="ORF">NY014_15765</name>
</gene>
<evidence type="ECO:0000256" key="1">
    <source>
        <dbReference type="SAM" id="MobiDB-lite"/>
    </source>
</evidence>
<dbReference type="Proteomes" id="UP001206788">
    <property type="component" value="Unassembled WGS sequence"/>
</dbReference>
<dbReference type="Pfam" id="PF01642">
    <property type="entry name" value="MM_CoA_mutase"/>
    <property type="match status" value="1"/>
</dbReference>
<name>A0ABT2G9D9_9BACT</name>
<accession>A0ABT2G9D9</accession>
<organism evidence="3 4">
    <name type="scientific">Algoriphagus limi</name>
    <dbReference type="NCBI Taxonomy" id="2975273"/>
    <lineage>
        <taxon>Bacteria</taxon>
        <taxon>Pseudomonadati</taxon>
        <taxon>Bacteroidota</taxon>
        <taxon>Cytophagia</taxon>
        <taxon>Cytophagales</taxon>
        <taxon>Cyclobacteriaceae</taxon>
        <taxon>Algoriphagus</taxon>
    </lineage>
</organism>
<dbReference type="InterPro" id="IPR006099">
    <property type="entry name" value="MeMalonylCoA_mutase_a/b_cat"/>
</dbReference>
<feature type="region of interest" description="Disordered" evidence="1">
    <location>
        <begin position="1"/>
        <end position="21"/>
    </location>
</feature>
<evidence type="ECO:0000259" key="2">
    <source>
        <dbReference type="Pfam" id="PF01642"/>
    </source>
</evidence>
<evidence type="ECO:0000313" key="4">
    <source>
        <dbReference type="Proteomes" id="UP001206788"/>
    </source>
</evidence>
<sequence length="467" mass="52974">MTDPDFFPFSPSDKSKWKSQVEKDLKGKDFEKTLVSTVWGKIKQHPYYDSSDTGFHATAMDFHEPVEIPALGPRQWANAVEIFPSDSLSSNKEILNHLQNGADALVIHCQKSMDWEKVLKNVLLEYIHIYITPDSDKPESLFEFFDFIEKSGLPKEKLKGAILWSPADALFENNSDWNKNLELVQKLIDSSKEFPHFQALTINFARYANAGTSGITETFLGLSEIIELVDGLQNSGLSPKDIFENLAFHSCAGRDHFPEMVKLKSLRVLIPALGEKFGVTISPSQIHLIVSSSLWTKSLIDQNNNFIRQTYEAISAILGGCNTLWIRPIEGENASTLSKRVARNISSILREESHLDKVMDPTAGSYYIETLMEDFINSCIDEISKTETEGGWFKAFQKREIHKLVRAEREAIQKAIYENQLSEVGVNRYLASGKLINNLRFKPIPEKEFQLLASRESYLIEQETLQA</sequence>
<proteinExistence type="predicted"/>
<dbReference type="EMBL" id="JANWGH010000003">
    <property type="protein sequence ID" value="MCS5491897.1"/>
    <property type="molecule type" value="Genomic_DNA"/>
</dbReference>
<dbReference type="Gene3D" id="3.20.20.240">
    <property type="entry name" value="Methylmalonyl-CoA mutase"/>
    <property type="match status" value="1"/>
</dbReference>
<keyword evidence="4" id="KW-1185">Reference proteome</keyword>
<dbReference type="PANTHER" id="PTHR48101:SF1">
    <property type="entry name" value="METHYLMALONYL-COA MUTASE, LARGE SUBUNIT"/>
    <property type="match status" value="1"/>
</dbReference>
<feature type="domain" description="Methylmalonyl-CoA mutase alpha/beta chain catalytic" evidence="2">
    <location>
        <begin position="112"/>
        <end position="433"/>
    </location>
</feature>
<reference evidence="3 4" key="1">
    <citation type="submission" date="2022-08" db="EMBL/GenBank/DDBJ databases">
        <title>Algoriphagus sp. CAU 1643 isolated from mud.</title>
        <authorList>
            <person name="Kim W."/>
        </authorList>
    </citation>
    <scope>NUCLEOTIDE SEQUENCE [LARGE SCALE GENOMIC DNA]</scope>
    <source>
        <strain evidence="3 4">CAU 1643</strain>
    </source>
</reference>
<evidence type="ECO:0000313" key="3">
    <source>
        <dbReference type="EMBL" id="MCS5491897.1"/>
    </source>
</evidence>
<protein>
    <submittedName>
        <fullName evidence="3">Methylmalonyl-CoA mutase family protein</fullName>
    </submittedName>
</protein>
<dbReference type="RefSeq" id="WP_259415499.1">
    <property type="nucleotide sequence ID" value="NZ_JANWGH010000003.1"/>
</dbReference>
<dbReference type="InterPro" id="IPR016176">
    <property type="entry name" value="Cbl-dep_enz_cat"/>
</dbReference>
<comment type="caution">
    <text evidence="3">The sequence shown here is derived from an EMBL/GenBank/DDBJ whole genome shotgun (WGS) entry which is preliminary data.</text>
</comment>
<dbReference type="PANTHER" id="PTHR48101">
    <property type="entry name" value="METHYLMALONYL-COA MUTASE, MITOCHONDRIAL-RELATED"/>
    <property type="match status" value="1"/>
</dbReference>
<dbReference type="SUPFAM" id="SSF51703">
    <property type="entry name" value="Cobalamin (vitamin B12)-dependent enzymes"/>
    <property type="match status" value="1"/>
</dbReference>